<dbReference type="GO" id="GO:0008113">
    <property type="term" value="F:peptide-methionine (S)-S-oxide reductase activity"/>
    <property type="evidence" value="ECO:0007669"/>
    <property type="project" value="UniProtKB-UniRule"/>
</dbReference>
<evidence type="ECO:0000259" key="6">
    <source>
        <dbReference type="Pfam" id="PF01625"/>
    </source>
</evidence>
<evidence type="ECO:0000256" key="3">
    <source>
        <dbReference type="ARBA" id="ARBA00047806"/>
    </source>
</evidence>
<dbReference type="PANTHER" id="PTHR43774">
    <property type="entry name" value="PEPTIDE METHIONINE SULFOXIDE REDUCTASE"/>
    <property type="match status" value="1"/>
</dbReference>
<comment type="catalytic activity">
    <reaction evidence="4 5">
        <text>[thioredoxin]-disulfide + L-methionine + H2O = L-methionine (S)-S-oxide + [thioredoxin]-dithiol</text>
        <dbReference type="Rhea" id="RHEA:19993"/>
        <dbReference type="Rhea" id="RHEA-COMP:10698"/>
        <dbReference type="Rhea" id="RHEA-COMP:10700"/>
        <dbReference type="ChEBI" id="CHEBI:15377"/>
        <dbReference type="ChEBI" id="CHEBI:29950"/>
        <dbReference type="ChEBI" id="CHEBI:50058"/>
        <dbReference type="ChEBI" id="CHEBI:57844"/>
        <dbReference type="ChEBI" id="CHEBI:58772"/>
        <dbReference type="EC" id="1.8.4.11"/>
    </reaction>
</comment>
<evidence type="ECO:0000256" key="5">
    <source>
        <dbReference type="HAMAP-Rule" id="MF_01401"/>
    </source>
</evidence>
<name>A0A4Y4DJS3_GLUUR</name>
<reference evidence="7 8" key="1">
    <citation type="submission" date="2019-06" db="EMBL/GenBank/DDBJ databases">
        <title>Whole genome shotgun sequence of Glutamicibacter uratoxydans NBRC 15515.</title>
        <authorList>
            <person name="Hosoyama A."/>
            <person name="Uohara A."/>
            <person name="Ohji S."/>
            <person name="Ichikawa N."/>
        </authorList>
    </citation>
    <scope>NUCLEOTIDE SEQUENCE [LARGE SCALE GENOMIC DNA]</scope>
    <source>
        <strain evidence="7 8">NBRC 15515</strain>
    </source>
</reference>
<comment type="function">
    <text evidence="5">Has an important function as a repair enzyme for proteins that have been inactivated by oxidation. Catalyzes the reversible oxidation-reduction of methionine sulfoxide in proteins to methionine.</text>
</comment>
<dbReference type="InterPro" id="IPR002569">
    <property type="entry name" value="Met_Sox_Rdtase_MsrA_dom"/>
</dbReference>
<evidence type="ECO:0000256" key="2">
    <source>
        <dbReference type="ARBA" id="ARBA00023002"/>
    </source>
</evidence>
<protein>
    <recommendedName>
        <fullName evidence="5">Peptide methionine sulfoxide reductase MsrA</fullName>
        <shortName evidence="5">Protein-methionine-S-oxide reductase</shortName>
        <ecNumber evidence="5">1.8.4.11</ecNumber>
    </recommendedName>
    <alternativeName>
        <fullName evidence="5">Peptide-methionine (S)-S-oxide reductase</fullName>
        <shortName evidence="5">Peptide Met(O) reductase</shortName>
    </alternativeName>
</protein>
<evidence type="ECO:0000313" key="7">
    <source>
        <dbReference type="EMBL" id="GED04813.1"/>
    </source>
</evidence>
<organism evidence="7 8">
    <name type="scientific">Glutamicibacter uratoxydans</name>
    <name type="common">Arthrobacter uratoxydans</name>
    <dbReference type="NCBI Taxonomy" id="43667"/>
    <lineage>
        <taxon>Bacteria</taxon>
        <taxon>Bacillati</taxon>
        <taxon>Actinomycetota</taxon>
        <taxon>Actinomycetes</taxon>
        <taxon>Micrococcales</taxon>
        <taxon>Micrococcaceae</taxon>
        <taxon>Glutamicibacter</taxon>
    </lineage>
</organism>
<dbReference type="Proteomes" id="UP000316612">
    <property type="component" value="Unassembled WGS sequence"/>
</dbReference>
<dbReference type="InterPro" id="IPR036509">
    <property type="entry name" value="Met_Sox_Rdtase_MsrA_sf"/>
</dbReference>
<proteinExistence type="inferred from homology"/>
<comment type="caution">
    <text evidence="7">The sequence shown here is derived from an EMBL/GenBank/DDBJ whole genome shotgun (WGS) entry which is preliminary data.</text>
</comment>
<dbReference type="AlphaFoldDB" id="A0A4Y4DJS3"/>
<evidence type="ECO:0000256" key="1">
    <source>
        <dbReference type="ARBA" id="ARBA00005591"/>
    </source>
</evidence>
<feature type="domain" description="Peptide methionine sulphoxide reductase MsrA" evidence="6">
    <location>
        <begin position="35"/>
        <end position="184"/>
    </location>
</feature>
<dbReference type="HAMAP" id="MF_01401">
    <property type="entry name" value="MsrA"/>
    <property type="match status" value="1"/>
</dbReference>
<dbReference type="GO" id="GO:0033744">
    <property type="term" value="F:L-methionine:thioredoxin-disulfide S-oxidoreductase activity"/>
    <property type="evidence" value="ECO:0007669"/>
    <property type="project" value="RHEA"/>
</dbReference>
<accession>A0A4Y4DJS3</accession>
<evidence type="ECO:0000313" key="8">
    <source>
        <dbReference type="Proteomes" id="UP000316612"/>
    </source>
</evidence>
<gene>
    <name evidence="5 7" type="primary">msrA</name>
    <name evidence="7" type="ORF">AUR04nite_03450</name>
</gene>
<feature type="active site" evidence="5">
    <location>
        <position position="41"/>
    </location>
</feature>
<dbReference type="EMBL" id="BJNY01000001">
    <property type="protein sequence ID" value="GED04813.1"/>
    <property type="molecule type" value="Genomic_DNA"/>
</dbReference>
<dbReference type="Gene3D" id="3.30.1060.10">
    <property type="entry name" value="Peptide methionine sulphoxide reductase MsrA"/>
    <property type="match status" value="1"/>
</dbReference>
<keyword evidence="8" id="KW-1185">Reference proteome</keyword>
<dbReference type="PANTHER" id="PTHR43774:SF1">
    <property type="entry name" value="PEPTIDE METHIONINE SULFOXIDE REDUCTASE MSRA 2"/>
    <property type="match status" value="1"/>
</dbReference>
<comment type="similarity">
    <text evidence="1 5">Belongs to the MsrA Met sulfoxide reductase family.</text>
</comment>
<dbReference type="NCBIfam" id="TIGR00401">
    <property type="entry name" value="msrA"/>
    <property type="match status" value="1"/>
</dbReference>
<evidence type="ECO:0000256" key="4">
    <source>
        <dbReference type="ARBA" id="ARBA00048782"/>
    </source>
</evidence>
<sequence length="206" mass="23285">MQRRNVMNTVSTLSIQSPHHFTPSLDVDGKQLTTFVLAGGCFWCLDAVYQRTKGVAAVISGYIGGHTKDPNYREVCTGTTGHAEATTVIFDQDVVPAEVILDMFFTVHDPTTLNRQGYDVGTQYRSAMFPLDEHQREQFTAALEKFGAIYPNPLVTTIEESKDFYPAEQIHQDYYSENPDVGYCRVIIDPKLAKIRKYYAEWLNEG</sequence>
<comment type="catalytic activity">
    <reaction evidence="3 5">
        <text>L-methionyl-[protein] + [thioredoxin]-disulfide + H2O = L-methionyl-(S)-S-oxide-[protein] + [thioredoxin]-dithiol</text>
        <dbReference type="Rhea" id="RHEA:14217"/>
        <dbReference type="Rhea" id="RHEA-COMP:10698"/>
        <dbReference type="Rhea" id="RHEA-COMP:10700"/>
        <dbReference type="Rhea" id="RHEA-COMP:12313"/>
        <dbReference type="Rhea" id="RHEA-COMP:12315"/>
        <dbReference type="ChEBI" id="CHEBI:15377"/>
        <dbReference type="ChEBI" id="CHEBI:16044"/>
        <dbReference type="ChEBI" id="CHEBI:29950"/>
        <dbReference type="ChEBI" id="CHEBI:44120"/>
        <dbReference type="ChEBI" id="CHEBI:50058"/>
        <dbReference type="EC" id="1.8.4.11"/>
    </reaction>
</comment>
<dbReference type="SUPFAM" id="SSF55068">
    <property type="entry name" value="Peptide methionine sulfoxide reductase"/>
    <property type="match status" value="1"/>
</dbReference>
<keyword evidence="2 5" id="KW-0560">Oxidoreductase</keyword>
<dbReference type="Pfam" id="PF01625">
    <property type="entry name" value="PMSR"/>
    <property type="match status" value="1"/>
</dbReference>
<dbReference type="EC" id="1.8.4.11" evidence="5"/>